<feature type="transmembrane region" description="Helical" evidence="1">
    <location>
        <begin position="75"/>
        <end position="101"/>
    </location>
</feature>
<reference evidence="2 3" key="1">
    <citation type="submission" date="2014-04" db="EMBL/GenBank/DDBJ databases">
        <title>Genome assembly of Hyalangium minutum DSM 14724.</title>
        <authorList>
            <person name="Sharma G."/>
            <person name="Subramanian S."/>
        </authorList>
    </citation>
    <scope>NUCLEOTIDE SEQUENCE [LARGE SCALE GENOMIC DNA]</scope>
    <source>
        <strain evidence="2 3">DSM 14724</strain>
    </source>
</reference>
<sequence>MERIEHVRQVLAATQEEAEHWKLFRDVLMPGAFVGLLGAVFMAALALPLGALTHGDLWYAARLVGGVFFREAPTGALSVLVGLAVHVATAGGLATLFALVLPRGGTATAALMLGMLMGLALQVIMPGLIVPFASPPLDREAPHGAFLLVHMAFGASLGAVVPARRLTATLYRALKRPKLRALVEAVRA</sequence>
<proteinExistence type="predicted"/>
<organism evidence="2 3">
    <name type="scientific">Hyalangium minutum</name>
    <dbReference type="NCBI Taxonomy" id="394096"/>
    <lineage>
        <taxon>Bacteria</taxon>
        <taxon>Pseudomonadati</taxon>
        <taxon>Myxococcota</taxon>
        <taxon>Myxococcia</taxon>
        <taxon>Myxococcales</taxon>
        <taxon>Cystobacterineae</taxon>
        <taxon>Archangiaceae</taxon>
        <taxon>Hyalangium</taxon>
    </lineage>
</organism>
<keyword evidence="1" id="KW-1133">Transmembrane helix</keyword>
<protein>
    <submittedName>
        <fullName evidence="2">Uncharacterized protein</fullName>
    </submittedName>
</protein>
<keyword evidence="3" id="KW-1185">Reference proteome</keyword>
<keyword evidence="1" id="KW-0472">Membrane</keyword>
<dbReference type="AlphaFoldDB" id="A0A085WAR7"/>
<comment type="caution">
    <text evidence="2">The sequence shown here is derived from an EMBL/GenBank/DDBJ whole genome shotgun (WGS) entry which is preliminary data.</text>
</comment>
<dbReference type="EMBL" id="JMCB01000013">
    <property type="protein sequence ID" value="KFE64780.1"/>
    <property type="molecule type" value="Genomic_DNA"/>
</dbReference>
<evidence type="ECO:0000256" key="1">
    <source>
        <dbReference type="SAM" id="Phobius"/>
    </source>
</evidence>
<dbReference type="PATRIC" id="fig|394096.3.peg.6134"/>
<evidence type="ECO:0000313" key="3">
    <source>
        <dbReference type="Proteomes" id="UP000028725"/>
    </source>
</evidence>
<dbReference type="Proteomes" id="UP000028725">
    <property type="component" value="Unassembled WGS sequence"/>
</dbReference>
<feature type="transmembrane region" description="Helical" evidence="1">
    <location>
        <begin position="113"/>
        <end position="133"/>
    </location>
</feature>
<feature type="transmembrane region" description="Helical" evidence="1">
    <location>
        <begin position="32"/>
        <end position="55"/>
    </location>
</feature>
<name>A0A085WAR7_9BACT</name>
<evidence type="ECO:0000313" key="2">
    <source>
        <dbReference type="EMBL" id="KFE64780.1"/>
    </source>
</evidence>
<dbReference type="RefSeq" id="WP_044193743.1">
    <property type="nucleotide sequence ID" value="NZ_JMCB01000013.1"/>
</dbReference>
<gene>
    <name evidence="2" type="ORF">DB31_1798</name>
</gene>
<keyword evidence="1" id="KW-0812">Transmembrane</keyword>
<accession>A0A085WAR7</accession>
<feature type="transmembrane region" description="Helical" evidence="1">
    <location>
        <begin position="145"/>
        <end position="166"/>
    </location>
</feature>